<organism evidence="1 2">
    <name type="scientific">Dallia pectoralis</name>
    <name type="common">Alaska blackfish</name>
    <dbReference type="NCBI Taxonomy" id="75939"/>
    <lineage>
        <taxon>Eukaryota</taxon>
        <taxon>Metazoa</taxon>
        <taxon>Chordata</taxon>
        <taxon>Craniata</taxon>
        <taxon>Vertebrata</taxon>
        <taxon>Euteleostomi</taxon>
        <taxon>Actinopterygii</taxon>
        <taxon>Neopterygii</taxon>
        <taxon>Teleostei</taxon>
        <taxon>Protacanthopterygii</taxon>
        <taxon>Esociformes</taxon>
        <taxon>Umbridae</taxon>
        <taxon>Dallia</taxon>
    </lineage>
</organism>
<proteinExistence type="predicted"/>
<reference evidence="1" key="1">
    <citation type="submission" date="2021-05" db="EMBL/GenBank/DDBJ databases">
        <authorList>
            <person name="Pan Q."/>
            <person name="Jouanno E."/>
            <person name="Zahm M."/>
            <person name="Klopp C."/>
            <person name="Cabau C."/>
            <person name="Louis A."/>
            <person name="Berthelot C."/>
            <person name="Parey E."/>
            <person name="Roest Crollius H."/>
            <person name="Montfort J."/>
            <person name="Robinson-Rechavi M."/>
            <person name="Bouchez O."/>
            <person name="Lampietro C."/>
            <person name="Lopez Roques C."/>
            <person name="Donnadieu C."/>
            <person name="Postlethwait J."/>
            <person name="Bobe J."/>
            <person name="Dillon D."/>
            <person name="Chandos A."/>
            <person name="von Hippel F."/>
            <person name="Guiguen Y."/>
        </authorList>
    </citation>
    <scope>NUCLEOTIDE SEQUENCE</scope>
    <source>
        <strain evidence="1">YG-Jan2019</strain>
    </source>
</reference>
<name>A0ACC2GKM8_DALPE</name>
<keyword evidence="2" id="KW-1185">Reference proteome</keyword>
<protein>
    <submittedName>
        <fullName evidence="1">Uncharacterized protein</fullName>
    </submittedName>
</protein>
<gene>
    <name evidence="1" type="ORF">DPEC_G00157740</name>
</gene>
<comment type="caution">
    <text evidence="1">The sequence shown here is derived from an EMBL/GenBank/DDBJ whole genome shotgun (WGS) entry which is preliminary data.</text>
</comment>
<accession>A0ACC2GKM8</accession>
<evidence type="ECO:0000313" key="2">
    <source>
        <dbReference type="Proteomes" id="UP001157502"/>
    </source>
</evidence>
<sequence>METEAGECEEGFLAESQNGTYQNVELLRFRESRAEYYSVKRKLLSSVVASLQFQFKGIESQLVLQAAAKLVDPREWPADHLELANYGRDHLPTVCEHFANVLVGIGCDRDKARPVEWPGAKVLIKSLPQGLQRNAWQDVFLDDERRSSFPNLLLIVELILVLPLSTATVERGFSAMKRTKTDWRSNLSVQMLTSLLFITLEGPDLEHFNAMLIVNRWFKEADRRSL</sequence>
<dbReference type="EMBL" id="CM055739">
    <property type="protein sequence ID" value="KAJ8004304.1"/>
    <property type="molecule type" value="Genomic_DNA"/>
</dbReference>
<evidence type="ECO:0000313" key="1">
    <source>
        <dbReference type="EMBL" id="KAJ8004304.1"/>
    </source>
</evidence>
<dbReference type="Proteomes" id="UP001157502">
    <property type="component" value="Chromosome 12"/>
</dbReference>